<name>A0AAJ1WJZ6_9BACI</name>
<comment type="caution">
    <text evidence="4">The sequence shown here is derived from an EMBL/GenBank/DDBJ whole genome shotgun (WGS) entry which is preliminary data.</text>
</comment>
<feature type="transmembrane region" description="Helical" evidence="2">
    <location>
        <begin position="532"/>
        <end position="552"/>
    </location>
</feature>
<evidence type="ECO:0000256" key="2">
    <source>
        <dbReference type="SAM" id="Phobius"/>
    </source>
</evidence>
<dbReference type="GO" id="GO:0005524">
    <property type="term" value="F:ATP binding"/>
    <property type="evidence" value="ECO:0007669"/>
    <property type="project" value="InterPro"/>
</dbReference>
<dbReference type="PANTHER" id="PTHR10566:SF113">
    <property type="entry name" value="PROTEIN ACTIVITY OF BC1 COMPLEX KINASE 7, CHLOROPLASTIC"/>
    <property type="match status" value="1"/>
</dbReference>
<dbReference type="AlphaFoldDB" id="A0AAJ1WJZ6"/>
<dbReference type="PANTHER" id="PTHR10566">
    <property type="entry name" value="CHAPERONE-ACTIVITY OF BC1 COMPLEX CABC1 -RELATED"/>
    <property type="match status" value="1"/>
</dbReference>
<dbReference type="CDD" id="cd05121">
    <property type="entry name" value="ABC1_ADCK3-like"/>
    <property type="match status" value="1"/>
</dbReference>
<dbReference type="Gene3D" id="1.10.510.10">
    <property type="entry name" value="Transferase(Phosphotransferase) domain 1"/>
    <property type="match status" value="1"/>
</dbReference>
<keyword evidence="2" id="KW-1133">Transmembrane helix</keyword>
<dbReference type="EMBL" id="JAUSUC010000032">
    <property type="protein sequence ID" value="MDQ0216003.1"/>
    <property type="molecule type" value="Genomic_DNA"/>
</dbReference>
<proteinExistence type="inferred from homology"/>
<evidence type="ECO:0000313" key="5">
    <source>
        <dbReference type="Proteomes" id="UP001237207"/>
    </source>
</evidence>
<organism evidence="4 5">
    <name type="scientific">Oikeobacillus pervagus</name>
    <dbReference type="NCBI Taxonomy" id="1325931"/>
    <lineage>
        <taxon>Bacteria</taxon>
        <taxon>Bacillati</taxon>
        <taxon>Bacillota</taxon>
        <taxon>Bacilli</taxon>
        <taxon>Bacillales</taxon>
        <taxon>Bacillaceae</taxon>
        <taxon>Oikeobacillus</taxon>
    </lineage>
</organism>
<gene>
    <name evidence="4" type="ORF">J2S13_002425</name>
</gene>
<feature type="transmembrane region" description="Helical" evidence="2">
    <location>
        <begin position="498"/>
        <end position="520"/>
    </location>
</feature>
<dbReference type="InterPro" id="IPR050154">
    <property type="entry name" value="UbiB_kinase"/>
</dbReference>
<keyword evidence="5" id="KW-1185">Reference proteome</keyword>
<comment type="similarity">
    <text evidence="1">Belongs to the protein kinase superfamily. ADCK protein kinase family.</text>
</comment>
<accession>A0AAJ1WJZ6</accession>
<dbReference type="SUPFAM" id="SSF56112">
    <property type="entry name" value="Protein kinase-like (PK-like)"/>
    <property type="match status" value="1"/>
</dbReference>
<evidence type="ECO:0000259" key="3">
    <source>
        <dbReference type="PROSITE" id="PS50011"/>
    </source>
</evidence>
<feature type="domain" description="Protein kinase" evidence="3">
    <location>
        <begin position="124"/>
        <end position="488"/>
    </location>
</feature>
<dbReference type="InterPro" id="IPR004147">
    <property type="entry name" value="ABC1_dom"/>
</dbReference>
<keyword evidence="4" id="KW-0830">Ubiquinone</keyword>
<sequence>MIGKRMKHAHRYQEIIRCFLRNGFGYLMKDLGLTEALSLSVKREAKSDALQQNLGERIRILLEDLGTTFIKLGQIASTRRDLFPENIILELEKLQNHVPPFSFTEVNRIIEEELGADTENLFAKFHQTPIASASIGQVHFAILHTGENVAIKIQRPNIRTVVETDLEILEDLARLMDSQLEWARNYQLQDIIQEFSTSLREELDFSNEGKNAEKIAKQFTQDSTIHIPKIYWDFSTKKVLTMDYIEGIKINHIEQLAEKGLNRKIIAERFAHCLLHQIFIEGFFHGDPHPGNVLIMPGNVVALMDFGMVGRLTPELKYQFISLIISLKRGDSERIIHTLSQMGLFPDDVDLSLLRLDIDHMREKYYHLPLSQLHLGEVLNEFFTIALQYRIQIPAEFTILAKSLMTLEGIISFLDPECNMMKIAEPFAEKLIRDRYHPKKMLETSIHQIKEYTDLLASFPKTVRELTSTIQKGKLQLKISVSELHILLERLDKISNRLSFSIILLAFSIIMVGLIVGSSISNKTMLLWKIPIIEIGSVIATLMFLGLLIAIFRSGKF</sequence>
<dbReference type="Pfam" id="PF03109">
    <property type="entry name" value="ABC1"/>
    <property type="match status" value="1"/>
</dbReference>
<dbReference type="InterPro" id="IPR000719">
    <property type="entry name" value="Prot_kinase_dom"/>
</dbReference>
<dbReference type="Proteomes" id="UP001237207">
    <property type="component" value="Unassembled WGS sequence"/>
</dbReference>
<dbReference type="GO" id="GO:0004672">
    <property type="term" value="F:protein kinase activity"/>
    <property type="evidence" value="ECO:0007669"/>
    <property type="project" value="InterPro"/>
</dbReference>
<keyword evidence="2" id="KW-0812">Transmembrane</keyword>
<dbReference type="RefSeq" id="WP_307258003.1">
    <property type="nucleotide sequence ID" value="NZ_JAUSUC010000032.1"/>
</dbReference>
<evidence type="ECO:0000313" key="4">
    <source>
        <dbReference type="EMBL" id="MDQ0216003.1"/>
    </source>
</evidence>
<dbReference type="InterPro" id="IPR011009">
    <property type="entry name" value="Kinase-like_dom_sf"/>
</dbReference>
<keyword evidence="2" id="KW-0472">Membrane</keyword>
<reference evidence="4" key="1">
    <citation type="submission" date="2023-07" db="EMBL/GenBank/DDBJ databases">
        <title>Genomic Encyclopedia of Type Strains, Phase IV (KMG-IV): sequencing the most valuable type-strain genomes for metagenomic binning, comparative biology and taxonomic classification.</title>
        <authorList>
            <person name="Goeker M."/>
        </authorList>
    </citation>
    <scope>NUCLEOTIDE SEQUENCE</scope>
    <source>
        <strain evidence="4">DSM 23947</strain>
    </source>
</reference>
<evidence type="ECO:0000256" key="1">
    <source>
        <dbReference type="ARBA" id="ARBA00009670"/>
    </source>
</evidence>
<dbReference type="PROSITE" id="PS50011">
    <property type="entry name" value="PROTEIN_KINASE_DOM"/>
    <property type="match status" value="1"/>
</dbReference>
<protein>
    <submittedName>
        <fullName evidence="4">Ubiquinone biosynthesis protein</fullName>
    </submittedName>
</protein>